<accession>A0ACC2T5L4</accession>
<gene>
    <name evidence="1" type="ORF">DSO57_1015425</name>
</gene>
<protein>
    <submittedName>
        <fullName evidence="1">Uncharacterized protein</fullName>
    </submittedName>
</protein>
<keyword evidence="2" id="KW-1185">Reference proteome</keyword>
<evidence type="ECO:0000313" key="1">
    <source>
        <dbReference type="EMBL" id="KAJ9069741.1"/>
    </source>
</evidence>
<reference evidence="1" key="1">
    <citation type="submission" date="2022-04" db="EMBL/GenBank/DDBJ databases">
        <title>Genome of the entomopathogenic fungus Entomophthora muscae.</title>
        <authorList>
            <person name="Elya C."/>
            <person name="Lovett B.R."/>
            <person name="Lee E."/>
            <person name="Macias A.M."/>
            <person name="Hajek A.E."/>
            <person name="De Bivort B.L."/>
            <person name="Kasson M.T."/>
            <person name="De Fine Licht H.H."/>
            <person name="Stajich J.E."/>
        </authorList>
    </citation>
    <scope>NUCLEOTIDE SEQUENCE</scope>
    <source>
        <strain evidence="1">Berkeley</strain>
    </source>
</reference>
<organism evidence="1 2">
    <name type="scientific">Entomophthora muscae</name>
    <dbReference type="NCBI Taxonomy" id="34485"/>
    <lineage>
        <taxon>Eukaryota</taxon>
        <taxon>Fungi</taxon>
        <taxon>Fungi incertae sedis</taxon>
        <taxon>Zoopagomycota</taxon>
        <taxon>Entomophthoromycotina</taxon>
        <taxon>Entomophthoromycetes</taxon>
        <taxon>Entomophthorales</taxon>
        <taxon>Entomophthoraceae</taxon>
        <taxon>Entomophthora</taxon>
    </lineage>
</organism>
<name>A0ACC2T5L4_9FUNG</name>
<proteinExistence type="predicted"/>
<evidence type="ECO:0000313" key="2">
    <source>
        <dbReference type="Proteomes" id="UP001165960"/>
    </source>
</evidence>
<dbReference type="EMBL" id="QTSX02003611">
    <property type="protein sequence ID" value="KAJ9069741.1"/>
    <property type="molecule type" value="Genomic_DNA"/>
</dbReference>
<sequence length="52" mass="5694">MAGMVVTQPHRRWGPGGGLGMHNGRNGNQRTQNQTQKATYFPIISNVTGRKS</sequence>
<dbReference type="Proteomes" id="UP001165960">
    <property type="component" value="Unassembled WGS sequence"/>
</dbReference>
<comment type="caution">
    <text evidence="1">The sequence shown here is derived from an EMBL/GenBank/DDBJ whole genome shotgun (WGS) entry which is preliminary data.</text>
</comment>